<keyword evidence="2" id="KW-1185">Reference proteome</keyword>
<gene>
    <name evidence="1" type="ORF">IW15_08005</name>
</gene>
<sequence>MKIIFLFIAALMVLTSCSKTGYLKKDGKWIYQFYAGGDLQLSTKPVYDADDATFEPIDKHYGKDKNSVFIYGMKIKGANPSSFKLLSETMGKDKDHVYEDSVIVKGADPNTFVHIEEEFYKDKNSVFLKGQPIAFADPKTFEIIKYPYVKDKNNIFCGTVPLQVKDKASFKVTSSGGMRLYEDTEGFTLMSPEYEWMNTTKDYYPVFYIEDATAKTNTQNFRNFKLVK</sequence>
<dbReference type="EMBL" id="JPRH01000003">
    <property type="protein sequence ID" value="KFF12731.1"/>
    <property type="molecule type" value="Genomic_DNA"/>
</dbReference>
<dbReference type="RefSeq" id="WP_034710423.1">
    <property type="nucleotide sequence ID" value="NZ_JPRH01000003.1"/>
</dbReference>
<comment type="caution">
    <text evidence="1">The sequence shown here is derived from an EMBL/GenBank/DDBJ whole genome shotgun (WGS) entry which is preliminary data.</text>
</comment>
<dbReference type="Proteomes" id="UP000028705">
    <property type="component" value="Unassembled WGS sequence"/>
</dbReference>
<accession>A0A086A7R7</accession>
<evidence type="ECO:0000313" key="2">
    <source>
        <dbReference type="Proteomes" id="UP000028705"/>
    </source>
</evidence>
<protein>
    <recommendedName>
        <fullName evidence="3">DKNYY family protein</fullName>
    </recommendedName>
</protein>
<name>A0A086A7R7_9FLAO</name>
<dbReference type="InterPro" id="IPR027375">
    <property type="entry name" value="DKNYY"/>
</dbReference>
<dbReference type="OrthoDB" id="1318779at2"/>
<dbReference type="AlphaFoldDB" id="A0A086A7R7"/>
<evidence type="ECO:0008006" key="3">
    <source>
        <dbReference type="Google" id="ProtNLM"/>
    </source>
</evidence>
<dbReference type="eggNOG" id="COG0515">
    <property type="taxonomic scope" value="Bacteria"/>
</dbReference>
<reference evidence="1 2" key="1">
    <citation type="submission" date="2014-07" db="EMBL/GenBank/DDBJ databases">
        <title>Genome of Chryseobacterium soli DSM 19298.</title>
        <authorList>
            <person name="Stropko S.J."/>
            <person name="Pipes S.E."/>
            <person name="Newman J."/>
        </authorList>
    </citation>
    <scope>NUCLEOTIDE SEQUENCE [LARGE SCALE GENOMIC DNA]</scope>
    <source>
        <strain evidence="1 2">DSM 19298</strain>
    </source>
</reference>
<evidence type="ECO:0000313" key="1">
    <source>
        <dbReference type="EMBL" id="KFF12731.1"/>
    </source>
</evidence>
<organism evidence="1 2">
    <name type="scientific">Chryseobacterium soli</name>
    <dbReference type="NCBI Taxonomy" id="445961"/>
    <lineage>
        <taxon>Bacteria</taxon>
        <taxon>Pseudomonadati</taxon>
        <taxon>Bacteroidota</taxon>
        <taxon>Flavobacteriia</taxon>
        <taxon>Flavobacteriales</taxon>
        <taxon>Weeksellaceae</taxon>
        <taxon>Chryseobacterium group</taxon>
        <taxon>Chryseobacterium</taxon>
    </lineage>
</organism>
<proteinExistence type="predicted"/>
<dbReference type="STRING" id="445961.IW15_08005"/>
<dbReference type="PROSITE" id="PS51257">
    <property type="entry name" value="PROKAR_LIPOPROTEIN"/>
    <property type="match status" value="1"/>
</dbReference>
<dbReference type="Pfam" id="PF13644">
    <property type="entry name" value="DKNYY"/>
    <property type="match status" value="1"/>
</dbReference>